<feature type="domain" description="Response regulatory" evidence="2">
    <location>
        <begin position="6"/>
        <end position="121"/>
    </location>
</feature>
<gene>
    <name evidence="4" type="ORF">GCM10011332_06010</name>
</gene>
<dbReference type="RefSeq" id="WP_188661426.1">
    <property type="nucleotide sequence ID" value="NZ_BMHV01000003.1"/>
</dbReference>
<dbReference type="Pfam" id="PF08668">
    <property type="entry name" value="HDOD"/>
    <property type="match status" value="1"/>
</dbReference>
<dbReference type="InterPro" id="IPR011006">
    <property type="entry name" value="CheY-like_superfamily"/>
</dbReference>
<evidence type="ECO:0000259" key="3">
    <source>
        <dbReference type="PROSITE" id="PS51833"/>
    </source>
</evidence>
<dbReference type="InterPro" id="IPR052340">
    <property type="entry name" value="RNase_Y/CdgJ"/>
</dbReference>
<reference evidence="4" key="2">
    <citation type="submission" date="2020-09" db="EMBL/GenBank/DDBJ databases">
        <authorList>
            <person name="Sun Q."/>
            <person name="Zhou Y."/>
        </authorList>
    </citation>
    <scope>NUCLEOTIDE SEQUENCE</scope>
    <source>
        <strain evidence="4">CGMCC 1.15254</strain>
    </source>
</reference>
<keyword evidence="5" id="KW-1185">Reference proteome</keyword>
<dbReference type="GO" id="GO:0000160">
    <property type="term" value="P:phosphorelay signal transduction system"/>
    <property type="evidence" value="ECO:0007669"/>
    <property type="project" value="InterPro"/>
</dbReference>
<accession>A0A917BTK5</accession>
<dbReference type="InterPro" id="IPR014626">
    <property type="entry name" value="Sig_transdc_resp-reg_put"/>
</dbReference>
<dbReference type="EMBL" id="BMHV01000003">
    <property type="protein sequence ID" value="GGF55410.1"/>
    <property type="molecule type" value="Genomic_DNA"/>
</dbReference>
<dbReference type="PROSITE" id="PS50110">
    <property type="entry name" value="RESPONSE_REGULATORY"/>
    <property type="match status" value="1"/>
</dbReference>
<dbReference type="CDD" id="cd17569">
    <property type="entry name" value="REC_HupR-like"/>
    <property type="match status" value="1"/>
</dbReference>
<protein>
    <submittedName>
        <fullName evidence="4">Signal transduction protein</fullName>
    </submittedName>
</protein>
<comment type="caution">
    <text evidence="4">The sequence shown here is derived from an EMBL/GenBank/DDBJ whole genome shotgun (WGS) entry which is preliminary data.</text>
</comment>
<sequence length="404" mass="45215">MTHKPHILFVDDEKNILLGLKRGMRSNRHAWNMSFASSGGEALEIFKEHHVDIIVSDMRMPIMDGAQLLERVRKISPDTARVVLSGYAKDEVILKVIGPAHQYLAKPCDFDDLEETIKRILRLRNCIGETLVRKLITGKKNLPSLPEIYQDLLAELENPMSTNRSIAHILEKDIGLKAQVFKVCNSAFFGLPQKVNNLETAVSMIGLGTLRSMTLLNGFFTTLKNQVSDCLVLERLSNNSLEMALMAARLAKKLGLSKPEIDLAISAGSLCHIGTLIVSATWPHEFEEAVKQCEQNPDQTIDCFEREQIGADHGVIGAYLLGLWGFPLNLCEAVAYHHRPHLADGGKHRVLCTLHMAQHFSKMVGRAIFDEVSLMRGIDVNFLKEQDIQITTEFLESLNLKENA</sequence>
<dbReference type="SMART" id="SM00448">
    <property type="entry name" value="REC"/>
    <property type="match status" value="1"/>
</dbReference>
<dbReference type="PROSITE" id="PS51833">
    <property type="entry name" value="HDOD"/>
    <property type="match status" value="1"/>
</dbReference>
<feature type="domain" description="HDOD" evidence="3">
    <location>
        <begin position="142"/>
        <end position="340"/>
    </location>
</feature>
<evidence type="ECO:0000313" key="4">
    <source>
        <dbReference type="EMBL" id="GGF55410.1"/>
    </source>
</evidence>
<evidence type="ECO:0000256" key="1">
    <source>
        <dbReference type="PROSITE-ProRule" id="PRU00169"/>
    </source>
</evidence>
<dbReference type="Proteomes" id="UP000632498">
    <property type="component" value="Unassembled WGS sequence"/>
</dbReference>
<dbReference type="Pfam" id="PF00072">
    <property type="entry name" value="Response_reg"/>
    <property type="match status" value="1"/>
</dbReference>
<dbReference type="InterPro" id="IPR013976">
    <property type="entry name" value="HDOD"/>
</dbReference>
<dbReference type="PANTHER" id="PTHR33525:SF3">
    <property type="entry name" value="RIBONUCLEASE Y"/>
    <property type="match status" value="1"/>
</dbReference>
<dbReference type="Gene3D" id="3.40.50.2300">
    <property type="match status" value="1"/>
</dbReference>
<dbReference type="PANTHER" id="PTHR33525">
    <property type="match status" value="1"/>
</dbReference>
<name>A0A917BTK5_9PROT</name>
<dbReference type="SUPFAM" id="SSF109604">
    <property type="entry name" value="HD-domain/PDEase-like"/>
    <property type="match status" value="1"/>
</dbReference>
<proteinExistence type="predicted"/>
<evidence type="ECO:0000259" key="2">
    <source>
        <dbReference type="PROSITE" id="PS50110"/>
    </source>
</evidence>
<dbReference type="PIRSF" id="PIRSF036883">
    <property type="entry name" value="RR_HD-GYP_mod"/>
    <property type="match status" value="1"/>
</dbReference>
<dbReference type="InterPro" id="IPR001789">
    <property type="entry name" value="Sig_transdc_resp-reg_receiver"/>
</dbReference>
<keyword evidence="1" id="KW-0597">Phosphoprotein</keyword>
<dbReference type="Gene3D" id="1.10.3210.10">
    <property type="entry name" value="Hypothetical protein af1432"/>
    <property type="match status" value="1"/>
</dbReference>
<feature type="modified residue" description="4-aspartylphosphate" evidence="1">
    <location>
        <position position="57"/>
    </location>
</feature>
<dbReference type="SUPFAM" id="SSF52172">
    <property type="entry name" value="CheY-like"/>
    <property type="match status" value="1"/>
</dbReference>
<evidence type="ECO:0000313" key="5">
    <source>
        <dbReference type="Proteomes" id="UP000632498"/>
    </source>
</evidence>
<dbReference type="AlphaFoldDB" id="A0A917BTK5"/>
<organism evidence="4 5">
    <name type="scientific">Terasakiella brassicae</name>
    <dbReference type="NCBI Taxonomy" id="1634917"/>
    <lineage>
        <taxon>Bacteria</taxon>
        <taxon>Pseudomonadati</taxon>
        <taxon>Pseudomonadota</taxon>
        <taxon>Alphaproteobacteria</taxon>
        <taxon>Rhodospirillales</taxon>
        <taxon>Terasakiellaceae</taxon>
        <taxon>Terasakiella</taxon>
    </lineage>
</organism>
<reference evidence="4" key="1">
    <citation type="journal article" date="2014" name="Int. J. Syst. Evol. Microbiol.">
        <title>Complete genome sequence of Corynebacterium casei LMG S-19264T (=DSM 44701T), isolated from a smear-ripened cheese.</title>
        <authorList>
            <consortium name="US DOE Joint Genome Institute (JGI-PGF)"/>
            <person name="Walter F."/>
            <person name="Albersmeier A."/>
            <person name="Kalinowski J."/>
            <person name="Ruckert C."/>
        </authorList>
    </citation>
    <scope>NUCLEOTIDE SEQUENCE</scope>
    <source>
        <strain evidence="4">CGMCC 1.15254</strain>
    </source>
</reference>